<dbReference type="GeneTree" id="ENSGT01040000244608"/>
<dbReference type="InParanoid" id="A0A803TRD6"/>
<dbReference type="Proteomes" id="UP000001646">
    <property type="component" value="Chromosome 5"/>
</dbReference>
<reference evidence="1 2" key="1">
    <citation type="submission" date="2009-12" db="EMBL/GenBank/DDBJ databases">
        <title>The Genome Sequence of Anolis carolinensis (Green Anole Lizard).</title>
        <authorList>
            <consortium name="The Genome Sequencing Platform"/>
            <person name="Di Palma F."/>
            <person name="Alfoldi J."/>
            <person name="Heiman D."/>
            <person name="Young S."/>
            <person name="Grabherr M."/>
            <person name="Johnson J."/>
            <person name="Lander E.S."/>
            <person name="Lindblad-Toh K."/>
        </authorList>
    </citation>
    <scope>NUCLEOTIDE SEQUENCE [LARGE SCALE GENOMIC DNA]</scope>
    <source>
        <strain evidence="1 2">JBL SC #1</strain>
    </source>
</reference>
<keyword evidence="2" id="KW-1185">Reference proteome</keyword>
<organism evidence="1 2">
    <name type="scientific">Anolis carolinensis</name>
    <name type="common">Green anole</name>
    <name type="synonym">American chameleon</name>
    <dbReference type="NCBI Taxonomy" id="28377"/>
    <lineage>
        <taxon>Eukaryota</taxon>
        <taxon>Metazoa</taxon>
        <taxon>Chordata</taxon>
        <taxon>Craniata</taxon>
        <taxon>Vertebrata</taxon>
        <taxon>Euteleostomi</taxon>
        <taxon>Lepidosauria</taxon>
        <taxon>Squamata</taxon>
        <taxon>Bifurcata</taxon>
        <taxon>Unidentata</taxon>
        <taxon>Episquamata</taxon>
        <taxon>Toxicofera</taxon>
        <taxon>Iguania</taxon>
        <taxon>Dactyloidae</taxon>
        <taxon>Anolis</taxon>
    </lineage>
</organism>
<accession>A0A803TRD6</accession>
<dbReference type="AlphaFoldDB" id="A0A803TRD6"/>
<proteinExistence type="predicted"/>
<sequence length="75" mass="8770">MIIMKRTEVILLKFWKTPRLTSNFISSFCISFHSPQPSQKNVSPQNRLQELCSKECVLIFLCTHSQFFTCKQTSL</sequence>
<name>A0A803TRD6_ANOCA</name>
<reference evidence="1" key="2">
    <citation type="submission" date="2025-08" db="UniProtKB">
        <authorList>
            <consortium name="Ensembl"/>
        </authorList>
    </citation>
    <scope>IDENTIFICATION</scope>
</reference>
<protein>
    <submittedName>
        <fullName evidence="1">Uncharacterized protein</fullName>
    </submittedName>
</protein>
<evidence type="ECO:0000313" key="1">
    <source>
        <dbReference type="Ensembl" id="ENSACAP00000037776.1"/>
    </source>
</evidence>
<dbReference type="Ensembl" id="ENSACAT00000046700.1">
    <property type="protein sequence ID" value="ENSACAP00000037776.1"/>
    <property type="gene ID" value="ENSACAG00000040734.1"/>
</dbReference>
<evidence type="ECO:0000313" key="2">
    <source>
        <dbReference type="Proteomes" id="UP000001646"/>
    </source>
</evidence>
<reference evidence="1" key="3">
    <citation type="submission" date="2025-09" db="UniProtKB">
        <authorList>
            <consortium name="Ensembl"/>
        </authorList>
    </citation>
    <scope>IDENTIFICATION</scope>
</reference>